<protein>
    <submittedName>
        <fullName evidence="3">MutS protein-like protein 5</fullName>
    </submittedName>
</protein>
<dbReference type="InterPro" id="IPR045076">
    <property type="entry name" value="MutS"/>
</dbReference>
<evidence type="ECO:0000256" key="1">
    <source>
        <dbReference type="ARBA" id="ARBA00006271"/>
    </source>
</evidence>
<keyword evidence="4" id="KW-1185">Reference proteome</keyword>
<dbReference type="Proteomes" id="UP000711996">
    <property type="component" value="Unassembled WGS sequence"/>
</dbReference>
<name>A0A9P5BPI4_COLSI</name>
<gene>
    <name evidence="3" type="ORF">CGCSCA2_v012697</name>
</gene>
<dbReference type="AlphaFoldDB" id="A0A9P5BPI4"/>
<dbReference type="GO" id="GO:0005524">
    <property type="term" value="F:ATP binding"/>
    <property type="evidence" value="ECO:0007669"/>
    <property type="project" value="InterPro"/>
</dbReference>
<dbReference type="Pfam" id="PF05192">
    <property type="entry name" value="MutS_III"/>
    <property type="match status" value="1"/>
</dbReference>
<dbReference type="Gene3D" id="1.10.1420.10">
    <property type="match status" value="1"/>
</dbReference>
<dbReference type="GO" id="GO:0006298">
    <property type="term" value="P:mismatch repair"/>
    <property type="evidence" value="ECO:0007669"/>
    <property type="project" value="InterPro"/>
</dbReference>
<evidence type="ECO:0000313" key="3">
    <source>
        <dbReference type="EMBL" id="KAF4847627.1"/>
    </source>
</evidence>
<dbReference type="PANTHER" id="PTHR11361">
    <property type="entry name" value="DNA MISMATCH REPAIR PROTEIN MUTS FAMILY MEMBER"/>
    <property type="match status" value="1"/>
</dbReference>
<comment type="caution">
    <text evidence="3">The sequence shown here is derived from an EMBL/GenBank/DDBJ whole genome shotgun (WGS) entry which is preliminary data.</text>
</comment>
<feature type="domain" description="DNA mismatch repair protein MutS core" evidence="2">
    <location>
        <begin position="192"/>
        <end position="353"/>
    </location>
</feature>
<dbReference type="GO" id="GO:0005634">
    <property type="term" value="C:nucleus"/>
    <property type="evidence" value="ECO:0007669"/>
    <property type="project" value="TreeGrafter"/>
</dbReference>
<comment type="similarity">
    <text evidence="1">Belongs to the DNA mismatch repair MutS family.</text>
</comment>
<proteinExistence type="inferred from homology"/>
<dbReference type="PANTHER" id="PTHR11361:SF20">
    <property type="entry name" value="MUTS PROTEIN HOMOLOG 5"/>
    <property type="match status" value="1"/>
</dbReference>
<dbReference type="SUPFAM" id="SSF48334">
    <property type="entry name" value="DNA repair protein MutS, domain III"/>
    <property type="match status" value="1"/>
</dbReference>
<organism evidence="3 4">
    <name type="scientific">Colletotrichum siamense</name>
    <name type="common">Anthracnose fungus</name>
    <dbReference type="NCBI Taxonomy" id="690259"/>
    <lineage>
        <taxon>Eukaryota</taxon>
        <taxon>Fungi</taxon>
        <taxon>Dikarya</taxon>
        <taxon>Ascomycota</taxon>
        <taxon>Pezizomycotina</taxon>
        <taxon>Sordariomycetes</taxon>
        <taxon>Hypocreomycetidae</taxon>
        <taxon>Glomerellales</taxon>
        <taxon>Glomerellaceae</taxon>
        <taxon>Colletotrichum</taxon>
        <taxon>Colletotrichum gloeosporioides species complex</taxon>
    </lineage>
</organism>
<dbReference type="GO" id="GO:0140664">
    <property type="term" value="F:ATP-dependent DNA damage sensor activity"/>
    <property type="evidence" value="ECO:0007669"/>
    <property type="project" value="InterPro"/>
</dbReference>
<sequence length="429" mass="47287">MAVDVKDKSALGCAYYRTSEDTIYLLRDAPGTGLLTFINFLMVHVEPTVVVLPLKMPDEVVRFFEEHKVVPREDDPGTERYLLRTVGSNEFNHQASIDKLIDLPPIRSGPIVVNTATGGLPNDVAQGGCRNIKLMRLGSFVDLDCFSSIGCAGAVLGEIARIGNAADGLLRVPVASIQMFALSDSMLVTDETISSLQVFQSELHPNRLMSGSATAGSCSKESLSVYGLFHPFASTPQGKVKLRQMFLRPSINLDTIRERQKTVTVLLQSDNAEALESVCGALKKIQDVLSIIPARVIKGVAEKVDSIIDFDEVKASSRIAVKPHVNMQLDKLKHDYQGLDSLLDDIRNSMSQELPEWAQPYVTGCVFWPQLGFFTVVSLRQDGTPAYMGQELYDDRWEVMFITGGSVYFKNRRMAELDAQLGDPYSGIT</sequence>
<dbReference type="GO" id="GO:0051026">
    <property type="term" value="P:chiasma assembly"/>
    <property type="evidence" value="ECO:0007669"/>
    <property type="project" value="TreeGrafter"/>
</dbReference>
<dbReference type="GO" id="GO:0030983">
    <property type="term" value="F:mismatched DNA binding"/>
    <property type="evidence" value="ECO:0007669"/>
    <property type="project" value="InterPro"/>
</dbReference>
<dbReference type="EMBL" id="QPMT01000059">
    <property type="protein sequence ID" value="KAF4847627.1"/>
    <property type="molecule type" value="Genomic_DNA"/>
</dbReference>
<evidence type="ECO:0000313" key="4">
    <source>
        <dbReference type="Proteomes" id="UP000711996"/>
    </source>
</evidence>
<evidence type="ECO:0000259" key="2">
    <source>
        <dbReference type="Pfam" id="PF05192"/>
    </source>
</evidence>
<dbReference type="InterPro" id="IPR036187">
    <property type="entry name" value="DNA_mismatch_repair_MutS_sf"/>
</dbReference>
<accession>A0A9P5BPI4</accession>
<dbReference type="InterPro" id="IPR007696">
    <property type="entry name" value="DNA_mismatch_repair_MutS_core"/>
</dbReference>
<dbReference type="OrthoDB" id="29596at2759"/>
<reference evidence="3" key="1">
    <citation type="submission" date="2019-06" db="EMBL/GenBank/DDBJ databases">
        <authorList>
            <person name="Gan P."/>
            <person name="Shirasu K."/>
        </authorList>
    </citation>
    <scope>NUCLEOTIDE SEQUENCE [LARGE SCALE GENOMIC DNA]</scope>
    <source>
        <strain evidence="3">CAD2</strain>
    </source>
</reference>